<reference evidence="2" key="1">
    <citation type="submission" date="2020-03" db="EMBL/GenBank/DDBJ databases">
        <authorList>
            <person name="Weist P."/>
        </authorList>
    </citation>
    <scope>NUCLEOTIDE SEQUENCE</scope>
</reference>
<accession>A0A9N7Z177</accession>
<dbReference type="Proteomes" id="UP001153269">
    <property type="component" value="Unassembled WGS sequence"/>
</dbReference>
<feature type="compositionally biased region" description="Pro residues" evidence="1">
    <location>
        <begin position="151"/>
        <end position="166"/>
    </location>
</feature>
<dbReference type="AlphaFoldDB" id="A0A9N7Z177"/>
<dbReference type="EMBL" id="CADEAL010003949">
    <property type="protein sequence ID" value="CAB1447512.1"/>
    <property type="molecule type" value="Genomic_DNA"/>
</dbReference>
<evidence type="ECO:0000256" key="1">
    <source>
        <dbReference type="SAM" id="MobiDB-lite"/>
    </source>
</evidence>
<comment type="caution">
    <text evidence="2">The sequence shown here is derived from an EMBL/GenBank/DDBJ whole genome shotgun (WGS) entry which is preliminary data.</text>
</comment>
<sequence length="188" mass="19995">MNNVGYIKPAPGRLHGGIPWNYTNKYGVIMKKSTYSAITESGEATSDPDPQSRELASTKTLRDAARTTNVPVFRFQPVSDSVAMKVLNASLVPPAGCSVCPPAVECGSLMDLSELVLGKQPPAVTRNKLESSACASNLSLPTSTSLTLPTLPHPPHPPHPTDPSTPPLQRWSSKQQAEVHSSSASLEI</sequence>
<name>A0A9N7Z177_PLEPL</name>
<feature type="compositionally biased region" description="Polar residues" evidence="1">
    <location>
        <begin position="170"/>
        <end position="188"/>
    </location>
</feature>
<gene>
    <name evidence="2" type="ORF">PLEPLA_LOCUS35200</name>
</gene>
<protein>
    <submittedName>
        <fullName evidence="2">Uncharacterized protein</fullName>
    </submittedName>
</protein>
<feature type="compositionally biased region" description="Low complexity" evidence="1">
    <location>
        <begin position="140"/>
        <end position="150"/>
    </location>
</feature>
<feature type="region of interest" description="Disordered" evidence="1">
    <location>
        <begin position="140"/>
        <end position="188"/>
    </location>
</feature>
<proteinExistence type="predicted"/>
<evidence type="ECO:0000313" key="3">
    <source>
        <dbReference type="Proteomes" id="UP001153269"/>
    </source>
</evidence>
<evidence type="ECO:0000313" key="2">
    <source>
        <dbReference type="EMBL" id="CAB1447512.1"/>
    </source>
</evidence>
<keyword evidence="3" id="KW-1185">Reference proteome</keyword>
<organism evidence="2 3">
    <name type="scientific">Pleuronectes platessa</name>
    <name type="common">European plaice</name>
    <dbReference type="NCBI Taxonomy" id="8262"/>
    <lineage>
        <taxon>Eukaryota</taxon>
        <taxon>Metazoa</taxon>
        <taxon>Chordata</taxon>
        <taxon>Craniata</taxon>
        <taxon>Vertebrata</taxon>
        <taxon>Euteleostomi</taxon>
        <taxon>Actinopterygii</taxon>
        <taxon>Neopterygii</taxon>
        <taxon>Teleostei</taxon>
        <taxon>Neoteleostei</taxon>
        <taxon>Acanthomorphata</taxon>
        <taxon>Carangaria</taxon>
        <taxon>Pleuronectiformes</taxon>
        <taxon>Pleuronectoidei</taxon>
        <taxon>Pleuronectidae</taxon>
        <taxon>Pleuronectes</taxon>
    </lineage>
</organism>